<keyword evidence="6" id="KW-1185">Reference proteome</keyword>
<accession>A0ABU9UBJ5</accession>
<dbReference type="InterPro" id="IPR003593">
    <property type="entry name" value="AAA+_ATPase"/>
</dbReference>
<proteinExistence type="predicted"/>
<dbReference type="PROSITE" id="PS00211">
    <property type="entry name" value="ABC_TRANSPORTER_1"/>
    <property type="match status" value="1"/>
</dbReference>
<gene>
    <name evidence="5" type="ORF">WKV44_05725</name>
</gene>
<dbReference type="InterPro" id="IPR027417">
    <property type="entry name" value="P-loop_NTPase"/>
</dbReference>
<dbReference type="PANTHER" id="PTHR43553">
    <property type="entry name" value="HEAVY METAL TRANSPORTER"/>
    <property type="match status" value="1"/>
</dbReference>
<keyword evidence="2" id="KW-0547">Nucleotide-binding</keyword>
<evidence type="ECO:0000256" key="2">
    <source>
        <dbReference type="ARBA" id="ARBA00022741"/>
    </source>
</evidence>
<dbReference type="InterPro" id="IPR015856">
    <property type="entry name" value="ABC_transpr_CbiO/EcfA_su"/>
</dbReference>
<evidence type="ECO:0000313" key="5">
    <source>
        <dbReference type="EMBL" id="MEM5948035.1"/>
    </source>
</evidence>
<name>A0ABU9UBJ5_9SPIR</name>
<dbReference type="Proteomes" id="UP001466331">
    <property type="component" value="Unassembled WGS sequence"/>
</dbReference>
<keyword evidence="3 5" id="KW-0067">ATP-binding</keyword>
<reference evidence="5 6" key="1">
    <citation type="submission" date="2024-03" db="EMBL/GenBank/DDBJ databases">
        <title>Ignisphaera cupida sp. nov., a hyperthermophilic hydrolytic archaeon from a hot spring of Kamchatka, and proposal of Ignisphaeraceae fam. nov.</title>
        <authorList>
            <person name="Podosokorskaya O.A."/>
            <person name="Elcheninov A.G."/>
            <person name="Maltseva A.I."/>
            <person name="Zayulina K.S."/>
            <person name="Novikov A."/>
            <person name="Merkel A.Y."/>
        </authorList>
    </citation>
    <scope>NUCLEOTIDE SEQUENCE [LARGE SCALE GENOMIC DNA]</scope>
    <source>
        <strain evidence="5 6">38H-sp</strain>
    </source>
</reference>
<dbReference type="SMART" id="SM00382">
    <property type="entry name" value="AAA"/>
    <property type="match status" value="1"/>
</dbReference>
<feature type="domain" description="ABC transporter" evidence="4">
    <location>
        <begin position="2"/>
        <end position="233"/>
    </location>
</feature>
<comment type="caution">
    <text evidence="5">The sequence shown here is derived from an EMBL/GenBank/DDBJ whole genome shotgun (WGS) entry which is preliminary data.</text>
</comment>
<protein>
    <submittedName>
        <fullName evidence="5">ABC transporter ATP-binding protein</fullName>
    </submittedName>
</protein>
<organism evidence="5 6">
    <name type="scientific">Rarispira pelagica</name>
    <dbReference type="NCBI Taxonomy" id="3141764"/>
    <lineage>
        <taxon>Bacteria</taxon>
        <taxon>Pseudomonadati</taxon>
        <taxon>Spirochaetota</taxon>
        <taxon>Spirochaetia</taxon>
        <taxon>Winmispirales</taxon>
        <taxon>Winmispiraceae</taxon>
        <taxon>Rarispira</taxon>
    </lineage>
</organism>
<evidence type="ECO:0000256" key="3">
    <source>
        <dbReference type="ARBA" id="ARBA00022840"/>
    </source>
</evidence>
<dbReference type="InterPro" id="IPR050095">
    <property type="entry name" value="ECF_ABC_transporter_ATP-bd"/>
</dbReference>
<dbReference type="EMBL" id="JBCHKQ010000002">
    <property type="protein sequence ID" value="MEM5948035.1"/>
    <property type="molecule type" value="Genomic_DNA"/>
</dbReference>
<dbReference type="Pfam" id="PF00005">
    <property type="entry name" value="ABC_tran"/>
    <property type="match status" value="1"/>
</dbReference>
<evidence type="ECO:0000313" key="6">
    <source>
        <dbReference type="Proteomes" id="UP001466331"/>
    </source>
</evidence>
<dbReference type="RefSeq" id="WP_420069481.1">
    <property type="nucleotide sequence ID" value="NZ_JBCHKQ010000002.1"/>
</dbReference>
<dbReference type="InterPro" id="IPR017871">
    <property type="entry name" value="ABC_transporter-like_CS"/>
</dbReference>
<evidence type="ECO:0000259" key="4">
    <source>
        <dbReference type="PROSITE" id="PS50893"/>
    </source>
</evidence>
<sequence length="238" mass="26425">MITIRGLCHFFPDGTPGLDNIELDITKGEKTLLVGKNGSGKTLLMRHIAGLIEPQKGEILIDGLSPYSDTNARKKVGIVFQDADLQLVRHSVYDEIAFGPENMALPKSEIRDRVERTVSLLGLGHIIQRHPRSLSGGEKRRVSIASVLAMEPEYLFLDEPFANLDWPGILSVLDSIESVHKTGCTIVLISHDVLWIRKFVDTVVLMDKAKVIAKSSFEQIEDLLREHGVLPPKDMIGL</sequence>
<evidence type="ECO:0000256" key="1">
    <source>
        <dbReference type="ARBA" id="ARBA00022448"/>
    </source>
</evidence>
<dbReference type="GO" id="GO:0005524">
    <property type="term" value="F:ATP binding"/>
    <property type="evidence" value="ECO:0007669"/>
    <property type="project" value="UniProtKB-KW"/>
</dbReference>
<dbReference type="CDD" id="cd03225">
    <property type="entry name" value="ABC_cobalt_CbiO_domain1"/>
    <property type="match status" value="1"/>
</dbReference>
<dbReference type="SUPFAM" id="SSF52540">
    <property type="entry name" value="P-loop containing nucleoside triphosphate hydrolases"/>
    <property type="match status" value="1"/>
</dbReference>
<keyword evidence="1" id="KW-0813">Transport</keyword>
<dbReference type="InterPro" id="IPR003439">
    <property type="entry name" value="ABC_transporter-like_ATP-bd"/>
</dbReference>
<dbReference type="PROSITE" id="PS50893">
    <property type="entry name" value="ABC_TRANSPORTER_2"/>
    <property type="match status" value="1"/>
</dbReference>
<dbReference type="Gene3D" id="3.40.50.300">
    <property type="entry name" value="P-loop containing nucleotide triphosphate hydrolases"/>
    <property type="match status" value="1"/>
</dbReference>